<dbReference type="SMR" id="A4I1P4"/>
<dbReference type="InterPro" id="IPR001792">
    <property type="entry name" value="Acylphosphatase-like_dom"/>
</dbReference>
<comment type="similarity">
    <text evidence="2">Belongs to the acylphosphatase family.</text>
</comment>
<dbReference type="PROSITE" id="PS00151">
    <property type="entry name" value="ACYLPHOSPHATASE_2"/>
    <property type="match status" value="1"/>
</dbReference>
<dbReference type="RefSeq" id="XP_001466235.1">
    <property type="nucleotide sequence ID" value="XM_001466198.1"/>
</dbReference>
<dbReference type="Proteomes" id="UP000008153">
    <property type="component" value="Chromosome 25"/>
</dbReference>
<dbReference type="EC" id="3.6.1.7" evidence="1"/>
<dbReference type="Pfam" id="PF00708">
    <property type="entry name" value="Acylphosphatase"/>
    <property type="match status" value="1"/>
</dbReference>
<dbReference type="InterPro" id="IPR020456">
    <property type="entry name" value="Acylphosphatase"/>
</dbReference>
<dbReference type="eggNOG" id="KOG3360">
    <property type="taxonomic scope" value="Eukaryota"/>
</dbReference>
<dbReference type="PROSITE" id="PS51160">
    <property type="entry name" value="ACYLPHOSPHATASE_3"/>
    <property type="match status" value="1"/>
</dbReference>
<evidence type="ECO:0000256" key="2">
    <source>
        <dbReference type="RuleBase" id="RU004168"/>
    </source>
</evidence>
<dbReference type="EMBL" id="FR796457">
    <property type="protein sequence ID" value="CAM68674.1"/>
    <property type="molecule type" value="Genomic_DNA"/>
</dbReference>
<dbReference type="AlphaFoldDB" id="A4I1P4"/>
<feature type="active site" evidence="1">
    <location>
        <position position="161"/>
    </location>
</feature>
<dbReference type="GeneID" id="5069670"/>
<evidence type="ECO:0000313" key="5">
    <source>
        <dbReference type="Proteomes" id="UP000008153"/>
    </source>
</evidence>
<accession>A4I1P4</accession>
<evidence type="ECO:0000256" key="1">
    <source>
        <dbReference type="PROSITE-ProRule" id="PRU00520"/>
    </source>
</evidence>
<dbReference type="VEuPathDB" id="TriTrypDB:LINF_250026500"/>
<dbReference type="FunFam" id="3.30.70.100:FF:000078">
    <property type="entry name" value="Acylphosphatase"/>
    <property type="match status" value="1"/>
</dbReference>
<dbReference type="PANTHER" id="PTHR47268">
    <property type="entry name" value="ACYLPHOSPHATASE"/>
    <property type="match status" value="1"/>
</dbReference>
<reference evidence="4 5" key="2">
    <citation type="journal article" date="2011" name="Genome Res.">
        <title>Chromosome and gene copy number variation allow major structural change between species and strains of Leishmania.</title>
        <authorList>
            <person name="Rogers M.B."/>
            <person name="Hilley J.D."/>
            <person name="Dickens N.J."/>
            <person name="Wilkes J."/>
            <person name="Bates P.A."/>
            <person name="Depledge D.P."/>
            <person name="Harris D."/>
            <person name="Her Y."/>
            <person name="Herzyk P."/>
            <person name="Imamura H."/>
            <person name="Otto T.D."/>
            <person name="Sanders M."/>
            <person name="Seeger K."/>
            <person name="Dujardin J.C."/>
            <person name="Berriman M."/>
            <person name="Smith D.F."/>
            <person name="Hertz-Fowler C."/>
            <person name="Mottram J.C."/>
        </authorList>
    </citation>
    <scope>NUCLEOTIDE SEQUENCE [LARGE SCALE GENOMIC DNA]</scope>
    <source>
        <strain evidence="4 5">JPCM5</strain>
    </source>
</reference>
<sequence>MCVCVCVRVSQPVGDAKVPAPMQAWAKPGKRRLLPAHRRLGLCGGGRYALALAAAAAFHAPLLLSSLDSPITERSITKGKAALLAHAYTNTRELENRHTPLTALFIFTIEDAAAAVVNPMEASRYIYTYRIFVSGRVQGVFYRKYTALKATELGVTGFVRNLPDGRVEILAEGTKEQIGALEAWCHRGSPKAQVTAVDVEDCTQVVPPSGGAEAMAKPPMNRTMSGFVVSR</sequence>
<dbReference type="InParanoid" id="A4I1P4"/>
<dbReference type="STRING" id="5671.A4I1P4"/>
<reference evidence="4 5" key="1">
    <citation type="journal article" date="2007" name="Nat. Genet.">
        <title>Comparative genomic analysis of three Leishmania species that cause diverse human disease.</title>
        <authorList>
            <person name="Peacock C.S."/>
            <person name="Seeger K."/>
            <person name="Harris D."/>
            <person name="Murphy L."/>
            <person name="Ruiz J.C."/>
            <person name="Quail M.A."/>
            <person name="Peters N."/>
            <person name="Adlem E."/>
            <person name="Tivey A."/>
            <person name="Aslett M."/>
            <person name="Kerhornou A."/>
            <person name="Ivens A."/>
            <person name="Fraser A."/>
            <person name="Rajandream M.A."/>
            <person name="Carver T."/>
            <person name="Norbertczak H."/>
            <person name="Chillingworth T."/>
            <person name="Hance Z."/>
            <person name="Jagels K."/>
            <person name="Moule S."/>
            <person name="Ormond D."/>
            <person name="Rutter S."/>
            <person name="Squares R."/>
            <person name="Whitehead S."/>
            <person name="Rabbinowitsch E."/>
            <person name="Arrowsmith C."/>
            <person name="White B."/>
            <person name="Thurston S."/>
            <person name="Bringaud F."/>
            <person name="Baldauf S.L."/>
            <person name="Faulconbridge A."/>
            <person name="Jeffares D."/>
            <person name="Depledge D.P."/>
            <person name="Oyola S.O."/>
            <person name="Hilley J.D."/>
            <person name="Brito L.O."/>
            <person name="Tosi L.R."/>
            <person name="Barrell B."/>
            <person name="Cruz A.K."/>
            <person name="Mottram J.C."/>
            <person name="Smith D.F."/>
            <person name="Berriman M."/>
        </authorList>
    </citation>
    <scope>NUCLEOTIDE SEQUENCE [LARGE SCALE GENOMIC DNA]</scope>
    <source>
        <strain evidence="4 5">JPCM5</strain>
    </source>
</reference>
<dbReference type="GO" id="GO:0003998">
    <property type="term" value="F:acylphosphatase activity"/>
    <property type="evidence" value="ECO:0007669"/>
    <property type="project" value="UniProtKB-EC"/>
</dbReference>
<proteinExistence type="inferred from homology"/>
<protein>
    <recommendedName>
        <fullName evidence="1">acylphosphatase</fullName>
        <ecNumber evidence="1">3.6.1.7</ecNumber>
    </recommendedName>
</protein>
<dbReference type="InterPro" id="IPR017968">
    <property type="entry name" value="Acylphosphatase_CS"/>
</dbReference>
<name>A4I1P4_LEIIN</name>
<dbReference type="PANTHER" id="PTHR47268:SF4">
    <property type="entry name" value="ACYLPHOSPHATASE"/>
    <property type="match status" value="1"/>
</dbReference>
<dbReference type="InterPro" id="IPR036046">
    <property type="entry name" value="Acylphosphatase-like_dom_sf"/>
</dbReference>
<feature type="active site" evidence="1">
    <location>
        <position position="143"/>
    </location>
</feature>
<dbReference type="Gene3D" id="3.30.70.100">
    <property type="match status" value="1"/>
</dbReference>
<dbReference type="SUPFAM" id="SSF54975">
    <property type="entry name" value="Acylphosphatase/BLUF domain-like"/>
    <property type="match status" value="1"/>
</dbReference>
<organism evidence="4 5">
    <name type="scientific">Leishmania infantum</name>
    <dbReference type="NCBI Taxonomy" id="5671"/>
    <lineage>
        <taxon>Eukaryota</taxon>
        <taxon>Discoba</taxon>
        <taxon>Euglenozoa</taxon>
        <taxon>Kinetoplastea</taxon>
        <taxon>Metakinetoplastina</taxon>
        <taxon>Trypanosomatida</taxon>
        <taxon>Trypanosomatidae</taxon>
        <taxon>Leishmaniinae</taxon>
        <taxon>Leishmania</taxon>
    </lineage>
</organism>
<evidence type="ECO:0000259" key="3">
    <source>
        <dbReference type="PROSITE" id="PS51160"/>
    </source>
</evidence>
<feature type="domain" description="Acylphosphatase-like" evidence="3">
    <location>
        <begin position="128"/>
        <end position="218"/>
    </location>
</feature>
<dbReference type="KEGG" id="lif:LINJ_25_2040"/>
<keyword evidence="5" id="KW-1185">Reference proteome</keyword>
<gene>
    <name evidence="4" type="ORF">LINJ_25_2040</name>
</gene>
<keyword evidence="1 4" id="KW-0378">Hydrolase</keyword>
<evidence type="ECO:0000313" key="4">
    <source>
        <dbReference type="EMBL" id="CAM68674.1"/>
    </source>
</evidence>
<dbReference type="OMA" id="MEASCYI"/>
<comment type="catalytic activity">
    <reaction evidence="1">
        <text>an acyl phosphate + H2O = a carboxylate + phosphate + H(+)</text>
        <dbReference type="Rhea" id="RHEA:14965"/>
        <dbReference type="ChEBI" id="CHEBI:15377"/>
        <dbReference type="ChEBI" id="CHEBI:15378"/>
        <dbReference type="ChEBI" id="CHEBI:29067"/>
        <dbReference type="ChEBI" id="CHEBI:43474"/>
        <dbReference type="ChEBI" id="CHEBI:59918"/>
        <dbReference type="EC" id="3.6.1.7"/>
    </reaction>
</comment>